<keyword evidence="3" id="KW-0012">Acyltransferase</keyword>
<keyword evidence="3" id="KW-0378">Hydrolase</keyword>
<keyword evidence="1" id="KW-1133">Transmembrane helix</keyword>
<feature type="transmembrane region" description="Helical" evidence="1">
    <location>
        <begin position="236"/>
        <end position="257"/>
    </location>
</feature>
<evidence type="ECO:0000259" key="2">
    <source>
        <dbReference type="Pfam" id="PF01757"/>
    </source>
</evidence>
<dbReference type="InterPro" id="IPR002656">
    <property type="entry name" value="Acyl_transf_3_dom"/>
</dbReference>
<keyword evidence="4" id="KW-1185">Reference proteome</keyword>
<feature type="transmembrane region" description="Helical" evidence="1">
    <location>
        <begin position="20"/>
        <end position="38"/>
    </location>
</feature>
<dbReference type="AlphaFoldDB" id="A0A1N6JXY4"/>
<dbReference type="RefSeq" id="WP_074241985.1">
    <property type="nucleotide sequence ID" value="NZ_FSRA01000002.1"/>
</dbReference>
<reference evidence="3 4" key="1">
    <citation type="submission" date="2016-11" db="EMBL/GenBank/DDBJ databases">
        <authorList>
            <person name="Jaros S."/>
            <person name="Januszkiewicz K."/>
            <person name="Wedrychowicz H."/>
        </authorList>
    </citation>
    <scope>NUCLEOTIDE SEQUENCE [LARGE SCALE GENOMIC DNA]</scope>
    <source>
        <strain evidence="3 4">DSM 24787</strain>
    </source>
</reference>
<protein>
    <submittedName>
        <fullName evidence="3">Peptidoglycan/LPS O-acetylase OafA/YrhL, contains acyltransferase and SGNH-hydrolase domains</fullName>
    </submittedName>
</protein>
<name>A0A1N6JXY4_9BACT</name>
<dbReference type="EMBL" id="FSRA01000002">
    <property type="protein sequence ID" value="SIO49198.1"/>
    <property type="molecule type" value="Genomic_DNA"/>
</dbReference>
<feature type="transmembrane region" description="Helical" evidence="1">
    <location>
        <begin position="127"/>
        <end position="156"/>
    </location>
</feature>
<feature type="transmembrane region" description="Helical" evidence="1">
    <location>
        <begin position="306"/>
        <end position="328"/>
    </location>
</feature>
<evidence type="ECO:0000313" key="4">
    <source>
        <dbReference type="Proteomes" id="UP000185003"/>
    </source>
</evidence>
<dbReference type="GO" id="GO:0000271">
    <property type="term" value="P:polysaccharide biosynthetic process"/>
    <property type="evidence" value="ECO:0007669"/>
    <property type="project" value="TreeGrafter"/>
</dbReference>
<gene>
    <name evidence="3" type="ORF">SAMN04488055_4672</name>
</gene>
<feature type="transmembrane region" description="Helical" evidence="1">
    <location>
        <begin position="334"/>
        <end position="356"/>
    </location>
</feature>
<sequence length="386" mass="43659">MSISTQKAVHLSGLNGFRALAATGVVISHIIISAITEFGLNPHILGTEPNGEAKGLQLAAYGVTIFFVLSGFLITFLLLKEKELQPVNIKHFYVRRILRIWPLYYLYLVICLIVMFALAMPRDWTSLSFYIFMVANVPLIVKGINIPLLLGHYWSLGVEEQFYAFWPWIARQENSRLLKWAVGLTGGLILLKMVFWLMSIKWGIDTPYVALSITRFQCMMIGAVGAIFFYMNNGRLITLATNLFTQIACWGVILFIIANRFHIASVLDHEIVSVVTLFLIIAQVTRKNRIINLDNPLCNFLGKISFGIYVYHMLVIFAVTKVLALLPVENSWKYVLLTVLVMGGSVLVAYVSYQFFEKRFLLLKHNYSAVNSSDTAEKTPEVVVSK</sequence>
<dbReference type="GO" id="GO:0016747">
    <property type="term" value="F:acyltransferase activity, transferring groups other than amino-acyl groups"/>
    <property type="evidence" value="ECO:0007669"/>
    <property type="project" value="InterPro"/>
</dbReference>
<dbReference type="GO" id="GO:0016020">
    <property type="term" value="C:membrane"/>
    <property type="evidence" value="ECO:0007669"/>
    <property type="project" value="TreeGrafter"/>
</dbReference>
<accession>A0A1N6JXY4</accession>
<dbReference type="OrthoDB" id="290051at2"/>
<feature type="transmembrane region" description="Helical" evidence="1">
    <location>
        <begin position="209"/>
        <end position="229"/>
    </location>
</feature>
<feature type="transmembrane region" description="Helical" evidence="1">
    <location>
        <begin position="177"/>
        <end position="197"/>
    </location>
</feature>
<dbReference type="PANTHER" id="PTHR23028:SF53">
    <property type="entry name" value="ACYL_TRANSF_3 DOMAIN-CONTAINING PROTEIN"/>
    <property type="match status" value="1"/>
</dbReference>
<dbReference type="Pfam" id="PF01757">
    <property type="entry name" value="Acyl_transf_3"/>
    <property type="match status" value="1"/>
</dbReference>
<feature type="transmembrane region" description="Helical" evidence="1">
    <location>
        <begin position="58"/>
        <end position="79"/>
    </location>
</feature>
<keyword evidence="1" id="KW-0812">Transmembrane</keyword>
<organism evidence="3 4">
    <name type="scientific">Chitinophaga niabensis</name>
    <dbReference type="NCBI Taxonomy" id="536979"/>
    <lineage>
        <taxon>Bacteria</taxon>
        <taxon>Pseudomonadati</taxon>
        <taxon>Bacteroidota</taxon>
        <taxon>Chitinophagia</taxon>
        <taxon>Chitinophagales</taxon>
        <taxon>Chitinophagaceae</taxon>
        <taxon>Chitinophaga</taxon>
    </lineage>
</organism>
<dbReference type="InterPro" id="IPR050879">
    <property type="entry name" value="Acyltransferase_3"/>
</dbReference>
<keyword evidence="3" id="KW-0808">Transferase</keyword>
<dbReference type="GO" id="GO:0016787">
    <property type="term" value="F:hydrolase activity"/>
    <property type="evidence" value="ECO:0007669"/>
    <property type="project" value="UniProtKB-KW"/>
</dbReference>
<dbReference type="Proteomes" id="UP000185003">
    <property type="component" value="Unassembled WGS sequence"/>
</dbReference>
<proteinExistence type="predicted"/>
<feature type="domain" description="Acyltransferase 3" evidence="2">
    <location>
        <begin position="13"/>
        <end position="349"/>
    </location>
</feature>
<keyword evidence="1" id="KW-0472">Membrane</keyword>
<feature type="transmembrane region" description="Helical" evidence="1">
    <location>
        <begin position="100"/>
        <end position="121"/>
    </location>
</feature>
<evidence type="ECO:0000313" key="3">
    <source>
        <dbReference type="EMBL" id="SIO49198.1"/>
    </source>
</evidence>
<feature type="transmembrane region" description="Helical" evidence="1">
    <location>
        <begin position="263"/>
        <end position="285"/>
    </location>
</feature>
<dbReference type="STRING" id="536979.SAMN04488055_4672"/>
<evidence type="ECO:0000256" key="1">
    <source>
        <dbReference type="SAM" id="Phobius"/>
    </source>
</evidence>
<dbReference type="PANTHER" id="PTHR23028">
    <property type="entry name" value="ACETYLTRANSFERASE"/>
    <property type="match status" value="1"/>
</dbReference>